<evidence type="ECO:0000313" key="9">
    <source>
        <dbReference type="EMBL" id="SJL83444.1"/>
    </source>
</evidence>
<proteinExistence type="predicted"/>
<evidence type="ECO:0000256" key="4">
    <source>
        <dbReference type="ARBA" id="ARBA00022692"/>
    </source>
</evidence>
<name>A0A1R4B3F0_9VIBR</name>
<feature type="transmembrane region" description="Helical" evidence="7">
    <location>
        <begin position="165"/>
        <end position="182"/>
    </location>
</feature>
<evidence type="ECO:0000256" key="3">
    <source>
        <dbReference type="ARBA" id="ARBA00022475"/>
    </source>
</evidence>
<feature type="transmembrane region" description="Helical" evidence="7">
    <location>
        <begin position="356"/>
        <end position="376"/>
    </location>
</feature>
<keyword evidence="6 7" id="KW-0472">Membrane</keyword>
<dbReference type="CDD" id="cd17477">
    <property type="entry name" value="MFS_YcaD_like"/>
    <property type="match status" value="1"/>
</dbReference>
<evidence type="ECO:0000256" key="7">
    <source>
        <dbReference type="SAM" id="Phobius"/>
    </source>
</evidence>
<reference evidence="9 10" key="1">
    <citation type="submission" date="2017-02" db="EMBL/GenBank/DDBJ databases">
        <authorList>
            <person name="Peterson S.W."/>
        </authorList>
    </citation>
    <scope>NUCLEOTIDE SEQUENCE [LARGE SCALE GENOMIC DNA]</scope>
    <source>
        <strain evidence="9 10">CECT 9027</strain>
    </source>
</reference>
<dbReference type="Gene3D" id="1.20.1250.20">
    <property type="entry name" value="MFS general substrate transporter like domains"/>
    <property type="match status" value="1"/>
</dbReference>
<evidence type="ECO:0000256" key="6">
    <source>
        <dbReference type="ARBA" id="ARBA00023136"/>
    </source>
</evidence>
<dbReference type="GO" id="GO:0022857">
    <property type="term" value="F:transmembrane transporter activity"/>
    <property type="evidence" value="ECO:0007669"/>
    <property type="project" value="InterPro"/>
</dbReference>
<feature type="transmembrane region" description="Helical" evidence="7">
    <location>
        <begin position="47"/>
        <end position="66"/>
    </location>
</feature>
<evidence type="ECO:0000256" key="5">
    <source>
        <dbReference type="ARBA" id="ARBA00022989"/>
    </source>
</evidence>
<evidence type="ECO:0000313" key="10">
    <source>
        <dbReference type="Proteomes" id="UP000189475"/>
    </source>
</evidence>
<feature type="transmembrane region" description="Helical" evidence="7">
    <location>
        <begin position="269"/>
        <end position="286"/>
    </location>
</feature>
<organism evidence="9 10">
    <name type="scientific">Vibrio palustris</name>
    <dbReference type="NCBI Taxonomy" id="1918946"/>
    <lineage>
        <taxon>Bacteria</taxon>
        <taxon>Pseudomonadati</taxon>
        <taxon>Pseudomonadota</taxon>
        <taxon>Gammaproteobacteria</taxon>
        <taxon>Vibrionales</taxon>
        <taxon>Vibrionaceae</taxon>
        <taxon>Vibrio</taxon>
    </lineage>
</organism>
<dbReference type="STRING" id="1918946.VPAL9027_01412"/>
<dbReference type="Proteomes" id="UP000189475">
    <property type="component" value="Unassembled WGS sequence"/>
</dbReference>
<keyword evidence="4 7" id="KW-0812">Transmembrane</keyword>
<protein>
    <submittedName>
        <fullName evidence="9">Putative MFS-type transporter YcaD</fullName>
    </submittedName>
</protein>
<dbReference type="GO" id="GO:0005886">
    <property type="term" value="C:plasma membrane"/>
    <property type="evidence" value="ECO:0007669"/>
    <property type="project" value="UniProtKB-SubCell"/>
</dbReference>
<evidence type="ECO:0000259" key="8">
    <source>
        <dbReference type="PROSITE" id="PS50850"/>
    </source>
</evidence>
<comment type="subcellular location">
    <subcellularLocation>
        <location evidence="1">Cell membrane</location>
        <topology evidence="1">Multi-pass membrane protein</topology>
    </subcellularLocation>
</comment>
<evidence type="ECO:0000256" key="2">
    <source>
        <dbReference type="ARBA" id="ARBA00022448"/>
    </source>
</evidence>
<feature type="transmembrane region" description="Helical" evidence="7">
    <location>
        <begin position="20"/>
        <end position="41"/>
    </location>
</feature>
<feature type="transmembrane region" description="Helical" evidence="7">
    <location>
        <begin position="292"/>
        <end position="311"/>
    </location>
</feature>
<dbReference type="AlphaFoldDB" id="A0A1R4B3F0"/>
<evidence type="ECO:0000256" key="1">
    <source>
        <dbReference type="ARBA" id="ARBA00004651"/>
    </source>
</evidence>
<feature type="transmembrane region" description="Helical" evidence="7">
    <location>
        <begin position="203"/>
        <end position="227"/>
    </location>
</feature>
<feature type="transmembrane region" description="Helical" evidence="7">
    <location>
        <begin position="136"/>
        <end position="159"/>
    </location>
</feature>
<dbReference type="InterPro" id="IPR047200">
    <property type="entry name" value="MFS_YcaD-like"/>
</dbReference>
<gene>
    <name evidence="9" type="primary">ycaD</name>
    <name evidence="9" type="ORF">VPAL9027_01412</name>
</gene>
<feature type="transmembrane region" description="Helical" evidence="7">
    <location>
        <begin position="323"/>
        <end position="344"/>
    </location>
</feature>
<dbReference type="Pfam" id="PF07690">
    <property type="entry name" value="MFS_1"/>
    <property type="match status" value="1"/>
</dbReference>
<keyword evidence="10" id="KW-1185">Reference proteome</keyword>
<keyword evidence="3" id="KW-1003">Cell membrane</keyword>
<dbReference type="RefSeq" id="WP_077313557.1">
    <property type="nucleotide sequence ID" value="NZ_AP024887.1"/>
</dbReference>
<feature type="transmembrane region" description="Helical" evidence="7">
    <location>
        <begin position="103"/>
        <end position="124"/>
    </location>
</feature>
<dbReference type="PROSITE" id="PS50850">
    <property type="entry name" value="MFS"/>
    <property type="match status" value="1"/>
</dbReference>
<dbReference type="PANTHER" id="PTHR23521:SF2">
    <property type="entry name" value="TRANSPORTER MFS SUPERFAMILY"/>
    <property type="match status" value="1"/>
</dbReference>
<dbReference type="EMBL" id="FUFT01000002">
    <property type="protein sequence ID" value="SJL83444.1"/>
    <property type="molecule type" value="Genomic_DNA"/>
</dbReference>
<dbReference type="InterPro" id="IPR011701">
    <property type="entry name" value="MFS"/>
</dbReference>
<keyword evidence="5 7" id="KW-1133">Transmembrane helix</keyword>
<dbReference type="OrthoDB" id="9810614at2"/>
<dbReference type="SUPFAM" id="SSF103473">
    <property type="entry name" value="MFS general substrate transporter"/>
    <property type="match status" value="1"/>
</dbReference>
<feature type="domain" description="Major facilitator superfamily (MFS) profile" evidence="8">
    <location>
        <begin position="12"/>
        <end position="379"/>
    </location>
</feature>
<dbReference type="InterPro" id="IPR036259">
    <property type="entry name" value="MFS_trans_sf"/>
</dbReference>
<sequence>MNNSDVITASPRIAIPVTALTLFAIASGYLMSLIPLILPTYGLNEHIANWLASAFFIGNFVGTLYTQKSVRLYGYRNAFIACLMTLMVATLALLFFTHEWAWMVLRFVAGIAVAGIFVIVESWLLHGNESGRAKRLGVYMVALYLGTTVGQLGISTIGINGYGPFVFITIVLSMAAMTLVRAKDIQPDASESATMSFKQISRLSHAALLGGVVSGLTTAAIYGLMPLELMKRGLNHQEAGSLMAVVILGAMVVQVLIPKLTKYLGRNLLMALLCFIGAAAAVITILDDGVVTLAICLFFIGAASFALYPIAINHACLNLNANYIVSATQAMLFCYSIGSIIGPLAADWFMQGHQGVMAYLFITLLATCLYMLVASAKTKHQWVAGK</sequence>
<keyword evidence="2" id="KW-0813">Transport</keyword>
<feature type="transmembrane region" description="Helical" evidence="7">
    <location>
        <begin position="78"/>
        <end position="97"/>
    </location>
</feature>
<feature type="transmembrane region" description="Helical" evidence="7">
    <location>
        <begin position="239"/>
        <end position="257"/>
    </location>
</feature>
<dbReference type="InterPro" id="IPR020846">
    <property type="entry name" value="MFS_dom"/>
</dbReference>
<accession>A0A1R4B3F0</accession>
<dbReference type="PANTHER" id="PTHR23521">
    <property type="entry name" value="TRANSPORTER MFS SUPERFAMILY"/>
    <property type="match status" value="1"/>
</dbReference>